<dbReference type="InterPro" id="IPR012317">
    <property type="entry name" value="Poly(ADP-ribose)pol_cat_dom"/>
</dbReference>
<dbReference type="SUPFAM" id="SSF142921">
    <property type="entry name" value="WGR domain-like"/>
    <property type="match status" value="1"/>
</dbReference>
<dbReference type="Pfam" id="PF02877">
    <property type="entry name" value="PARP_reg"/>
    <property type="match status" value="1"/>
</dbReference>
<dbReference type="GO" id="GO:1990404">
    <property type="term" value="F:NAD+-protein mono-ADP-ribosyltransferase activity"/>
    <property type="evidence" value="ECO:0007669"/>
    <property type="project" value="TreeGrafter"/>
</dbReference>
<dbReference type="GO" id="GO:0006302">
    <property type="term" value="P:double-strand break repair"/>
    <property type="evidence" value="ECO:0007669"/>
    <property type="project" value="TreeGrafter"/>
</dbReference>
<accession>A0A423X0F9</accession>
<dbReference type="EMBL" id="LKEB01000031">
    <property type="protein sequence ID" value="ROW09318.1"/>
    <property type="molecule type" value="Genomic_DNA"/>
</dbReference>
<evidence type="ECO:0000256" key="2">
    <source>
        <dbReference type="ARBA" id="ARBA00022676"/>
    </source>
</evidence>
<evidence type="ECO:0000259" key="14">
    <source>
        <dbReference type="PROSITE" id="PS51977"/>
    </source>
</evidence>
<dbReference type="Gene3D" id="3.40.50.10190">
    <property type="entry name" value="BRCT domain"/>
    <property type="match status" value="1"/>
</dbReference>
<dbReference type="PROSITE" id="PS51977">
    <property type="entry name" value="WGR"/>
    <property type="match status" value="1"/>
</dbReference>
<dbReference type="InterPro" id="IPR008893">
    <property type="entry name" value="WGR_domain"/>
</dbReference>
<dbReference type="SMART" id="SM00773">
    <property type="entry name" value="WGR"/>
    <property type="match status" value="1"/>
</dbReference>
<dbReference type="Proteomes" id="UP000285146">
    <property type="component" value="Unassembled WGS sequence"/>
</dbReference>
<sequence length="578" mass="63462">MPRVKKAGTVAPAPVPAALPLDGCVVAFRGSFPKQNQAALLEHAARLGARVPKSITKDATHLITTQSAFDEPSSKVYDAKNLASKKRQASPTILDSSPEPTPQPKRTKLATTAENGKADVLGKEQIAKSHNIQVPLDEGCWLNGYVVIDEDSVIWDASLNQTNAGKNNNKFYRIQLLVDVTDKNNFKTWTRWGRVGESGQSAILGDGTLQDAQAQFLKKFKDKTGLAWDRRTEDPRPKKLFAAAMTEMNYDAKKLPLGKLSKATIMRGYRALKELSDLLVNPAGIGSTEDLSNLYYSLIPHDFGRNRPAIISNQVALKREIDLLETLADMKDATDLMKGEVEERVTLHPLDQQYLGLGMGEMTPLDPKGMEFQQLGEYLLNTRGQTHHVNYSIESIFRIERRGEKERFVASTSSDRRLLWHGSRVTNFGGILSQGLRIAPPEAPVSGYMFGKGVYLADMSSKSAGYCASYISDGTALLLLCEAELGEPMQELLGADSHAGNKAKSKGLLSTWGKGRTGPSVWKDASCVHPSLAGVKMPDTCRGPPGPTAVNGACLEYNEYICYDVAQVRLRYLFRVKM</sequence>
<evidence type="ECO:0000256" key="4">
    <source>
        <dbReference type="ARBA" id="ARBA00022695"/>
    </source>
</evidence>
<dbReference type="Gene3D" id="3.90.228.10">
    <property type="match status" value="1"/>
</dbReference>
<evidence type="ECO:0000259" key="13">
    <source>
        <dbReference type="PROSITE" id="PS51060"/>
    </source>
</evidence>
<dbReference type="InterPro" id="IPR001357">
    <property type="entry name" value="BRCT_dom"/>
</dbReference>
<dbReference type="InterPro" id="IPR036616">
    <property type="entry name" value="Poly(ADP-ribose)pol_reg_dom_sf"/>
</dbReference>
<evidence type="ECO:0000259" key="11">
    <source>
        <dbReference type="PROSITE" id="PS50172"/>
    </source>
</evidence>
<keyword evidence="3 9" id="KW-0808">Transferase</keyword>
<dbReference type="GO" id="GO:0005730">
    <property type="term" value="C:nucleolus"/>
    <property type="evidence" value="ECO:0007669"/>
    <property type="project" value="TreeGrafter"/>
</dbReference>
<dbReference type="OrthoDB" id="2017365at2759"/>
<keyword evidence="4" id="KW-0548">Nucleotidyltransferase</keyword>
<dbReference type="FunFam" id="2.20.140.10:FF:000001">
    <property type="entry name" value="Poly [ADP-ribose] polymerase"/>
    <property type="match status" value="1"/>
</dbReference>
<evidence type="ECO:0000313" key="16">
    <source>
        <dbReference type="Proteomes" id="UP000285146"/>
    </source>
</evidence>
<dbReference type="InterPro" id="IPR050800">
    <property type="entry name" value="ARTD/PARP"/>
</dbReference>
<evidence type="ECO:0000256" key="8">
    <source>
        <dbReference type="ARBA" id="ARBA00033987"/>
    </source>
</evidence>
<evidence type="ECO:0000313" key="15">
    <source>
        <dbReference type="EMBL" id="ROW09318.1"/>
    </source>
</evidence>
<evidence type="ECO:0000256" key="5">
    <source>
        <dbReference type="ARBA" id="ARBA00023027"/>
    </source>
</evidence>
<feature type="domain" description="BRCT" evidence="11">
    <location>
        <begin position="16"/>
        <end position="78"/>
    </location>
</feature>
<proteinExistence type="inferred from homology"/>
<evidence type="ECO:0000256" key="10">
    <source>
        <dbReference type="SAM" id="MobiDB-lite"/>
    </source>
</evidence>
<keyword evidence="5 9" id="KW-0520">NAD</keyword>
<reference evidence="15 16" key="1">
    <citation type="submission" date="2015-09" db="EMBL/GenBank/DDBJ databases">
        <title>Host preference determinants of Valsa canker pathogens revealed by comparative genomics.</title>
        <authorList>
            <person name="Yin Z."/>
            <person name="Huang L."/>
        </authorList>
    </citation>
    <scope>NUCLEOTIDE SEQUENCE [LARGE SCALE GENOMIC DNA]</scope>
    <source>
        <strain evidence="15 16">SXYLt</strain>
    </source>
</reference>
<keyword evidence="16" id="KW-1185">Reference proteome</keyword>
<dbReference type="GO" id="GO:0070212">
    <property type="term" value="P:protein poly-ADP-ribosylation"/>
    <property type="evidence" value="ECO:0007669"/>
    <property type="project" value="TreeGrafter"/>
</dbReference>
<dbReference type="Gene3D" id="2.20.140.10">
    <property type="entry name" value="WGR domain"/>
    <property type="match status" value="1"/>
</dbReference>
<evidence type="ECO:0000259" key="12">
    <source>
        <dbReference type="PROSITE" id="PS51059"/>
    </source>
</evidence>
<keyword evidence="6" id="KW-0539">Nucleus</keyword>
<evidence type="ECO:0000256" key="1">
    <source>
        <dbReference type="ARBA" id="ARBA00004123"/>
    </source>
</evidence>
<comment type="subcellular location">
    <subcellularLocation>
        <location evidence="1">Nucleus</location>
    </subcellularLocation>
</comment>
<feature type="domain" description="WGR" evidence="14">
    <location>
        <begin position="143"/>
        <end position="240"/>
    </location>
</feature>
<gene>
    <name evidence="15" type="ORF">VPNG_05860</name>
</gene>
<comment type="catalytic activity">
    <reaction evidence="8">
        <text>NAD(+) + (ADP-D-ribosyl)n-acceptor = nicotinamide + (ADP-D-ribosyl)n+1-acceptor + H(+).</text>
        <dbReference type="EC" id="2.4.2.30"/>
    </reaction>
</comment>
<evidence type="ECO:0000256" key="9">
    <source>
        <dbReference type="RuleBase" id="RU362114"/>
    </source>
</evidence>
<dbReference type="InterPro" id="IPR036930">
    <property type="entry name" value="WGR_dom_sf"/>
</dbReference>
<dbReference type="PANTHER" id="PTHR10459">
    <property type="entry name" value="DNA LIGASE"/>
    <property type="match status" value="1"/>
</dbReference>
<feature type="domain" description="PARP catalytic" evidence="12">
    <location>
        <begin position="348"/>
        <end position="578"/>
    </location>
</feature>
<dbReference type="Pfam" id="PF05406">
    <property type="entry name" value="WGR"/>
    <property type="match status" value="1"/>
</dbReference>
<dbReference type="GO" id="GO:0016779">
    <property type="term" value="F:nucleotidyltransferase activity"/>
    <property type="evidence" value="ECO:0007669"/>
    <property type="project" value="UniProtKB-KW"/>
</dbReference>
<dbReference type="PROSITE" id="PS51059">
    <property type="entry name" value="PARP_CATALYTIC"/>
    <property type="match status" value="1"/>
</dbReference>
<dbReference type="CDD" id="cd07997">
    <property type="entry name" value="WGR_PARP"/>
    <property type="match status" value="1"/>
</dbReference>
<dbReference type="GO" id="GO:0003950">
    <property type="term" value="F:NAD+ poly-ADP-ribosyltransferase activity"/>
    <property type="evidence" value="ECO:0007669"/>
    <property type="project" value="UniProtKB-UniRule"/>
</dbReference>
<dbReference type="InterPro" id="IPR036420">
    <property type="entry name" value="BRCT_dom_sf"/>
</dbReference>
<dbReference type="Pfam" id="PF00533">
    <property type="entry name" value="BRCT"/>
    <property type="match status" value="1"/>
</dbReference>
<dbReference type="CDD" id="cd01437">
    <property type="entry name" value="parp_like"/>
    <property type="match status" value="1"/>
</dbReference>
<comment type="similarity">
    <text evidence="7">Belongs to the ARTD/PARP family.</text>
</comment>
<dbReference type="InParanoid" id="A0A423X0F9"/>
<comment type="caution">
    <text evidence="15">The sequence shown here is derived from an EMBL/GenBank/DDBJ whole genome shotgun (WGS) entry which is preliminary data.</text>
</comment>
<dbReference type="AlphaFoldDB" id="A0A423X0F9"/>
<evidence type="ECO:0000256" key="6">
    <source>
        <dbReference type="ARBA" id="ARBA00023242"/>
    </source>
</evidence>
<dbReference type="SUPFAM" id="SSF52113">
    <property type="entry name" value="BRCT domain"/>
    <property type="match status" value="1"/>
</dbReference>
<dbReference type="STRING" id="1230097.A0A423X0F9"/>
<dbReference type="SUPFAM" id="SSF56399">
    <property type="entry name" value="ADP-ribosylation"/>
    <property type="match status" value="1"/>
</dbReference>
<feature type="domain" description="PARP alpha-helical" evidence="13">
    <location>
        <begin position="221"/>
        <end position="338"/>
    </location>
</feature>
<feature type="region of interest" description="Disordered" evidence="10">
    <location>
        <begin position="81"/>
        <end position="115"/>
    </location>
</feature>
<evidence type="ECO:0000256" key="3">
    <source>
        <dbReference type="ARBA" id="ARBA00022679"/>
    </source>
</evidence>
<keyword evidence="2 9" id="KW-0328">Glycosyltransferase</keyword>
<protein>
    <recommendedName>
        <fullName evidence="9">Poly [ADP-ribose] polymerase</fullName>
        <shortName evidence="9">PARP</shortName>
        <ecNumber evidence="9">2.4.2.-</ecNumber>
    </recommendedName>
</protein>
<dbReference type="PANTHER" id="PTHR10459:SF60">
    <property type="entry name" value="POLY [ADP-RIBOSE] POLYMERASE 2"/>
    <property type="match status" value="1"/>
</dbReference>
<dbReference type="InterPro" id="IPR004102">
    <property type="entry name" value="Poly(ADP-ribose)pol_reg_dom"/>
</dbReference>
<dbReference type="Pfam" id="PF00644">
    <property type="entry name" value="PARP"/>
    <property type="match status" value="1"/>
</dbReference>
<name>A0A423X0F9_9PEZI</name>
<organism evidence="15 16">
    <name type="scientific">Cytospora leucostoma</name>
    <dbReference type="NCBI Taxonomy" id="1230097"/>
    <lineage>
        <taxon>Eukaryota</taxon>
        <taxon>Fungi</taxon>
        <taxon>Dikarya</taxon>
        <taxon>Ascomycota</taxon>
        <taxon>Pezizomycotina</taxon>
        <taxon>Sordariomycetes</taxon>
        <taxon>Sordariomycetidae</taxon>
        <taxon>Diaporthales</taxon>
        <taxon>Cytosporaceae</taxon>
        <taxon>Cytospora</taxon>
    </lineage>
</organism>
<dbReference type="SUPFAM" id="SSF47587">
    <property type="entry name" value="Domain of poly(ADP-ribose) polymerase"/>
    <property type="match status" value="1"/>
</dbReference>
<evidence type="ECO:0000256" key="7">
    <source>
        <dbReference type="ARBA" id="ARBA00024347"/>
    </source>
</evidence>
<dbReference type="EC" id="2.4.2.-" evidence="9"/>
<dbReference type="PROSITE" id="PS50172">
    <property type="entry name" value="BRCT"/>
    <property type="match status" value="1"/>
</dbReference>
<dbReference type="Gene3D" id="1.20.142.10">
    <property type="entry name" value="Poly(ADP-ribose) polymerase, regulatory domain"/>
    <property type="match status" value="1"/>
</dbReference>
<dbReference type="PROSITE" id="PS51060">
    <property type="entry name" value="PARP_ALPHA_HD"/>
    <property type="match status" value="1"/>
</dbReference>